<dbReference type="PANTHER" id="PTHR43861">
    <property type="entry name" value="TRANS-ACONITATE 2-METHYLTRANSFERASE-RELATED"/>
    <property type="match status" value="1"/>
</dbReference>
<keyword evidence="1 4" id="KW-0489">Methyltransferase</keyword>
<protein>
    <submittedName>
        <fullName evidence="4">Putative methyltransferase</fullName>
    </submittedName>
</protein>
<reference evidence="4" key="1">
    <citation type="submission" date="2020-03" db="EMBL/GenBank/DDBJ databases">
        <title>The deep terrestrial virosphere.</title>
        <authorList>
            <person name="Holmfeldt K."/>
            <person name="Nilsson E."/>
            <person name="Simone D."/>
            <person name="Lopez-Fernandez M."/>
            <person name="Wu X."/>
            <person name="de Brujin I."/>
            <person name="Lundin D."/>
            <person name="Andersson A."/>
            <person name="Bertilsson S."/>
            <person name="Dopson M."/>
        </authorList>
    </citation>
    <scope>NUCLEOTIDE SEQUENCE</scope>
    <source>
        <strain evidence="4">MM171A00153</strain>
    </source>
</reference>
<dbReference type="InterPro" id="IPR029063">
    <property type="entry name" value="SAM-dependent_MTases_sf"/>
</dbReference>
<proteinExistence type="predicted"/>
<dbReference type="SUPFAM" id="SSF53335">
    <property type="entry name" value="S-adenosyl-L-methionine-dependent methyltransferases"/>
    <property type="match status" value="1"/>
</dbReference>
<dbReference type="AlphaFoldDB" id="A0A6M3M0L0"/>
<evidence type="ECO:0000259" key="3">
    <source>
        <dbReference type="Pfam" id="PF13649"/>
    </source>
</evidence>
<dbReference type="CDD" id="cd02440">
    <property type="entry name" value="AdoMet_MTases"/>
    <property type="match status" value="1"/>
</dbReference>
<evidence type="ECO:0000256" key="2">
    <source>
        <dbReference type="ARBA" id="ARBA00022679"/>
    </source>
</evidence>
<keyword evidence="2 4" id="KW-0808">Transferase</keyword>
<organism evidence="4">
    <name type="scientific">viral metagenome</name>
    <dbReference type="NCBI Taxonomy" id="1070528"/>
    <lineage>
        <taxon>unclassified sequences</taxon>
        <taxon>metagenomes</taxon>
        <taxon>organismal metagenomes</taxon>
    </lineage>
</organism>
<name>A0A6M3M0L0_9ZZZZ</name>
<dbReference type="InterPro" id="IPR041698">
    <property type="entry name" value="Methyltransf_25"/>
</dbReference>
<evidence type="ECO:0000313" key="4">
    <source>
        <dbReference type="EMBL" id="QJB01018.1"/>
    </source>
</evidence>
<dbReference type="EMBL" id="MT143704">
    <property type="protein sequence ID" value="QJB01018.1"/>
    <property type="molecule type" value="Genomic_DNA"/>
</dbReference>
<accession>A0A6M3M0L0</accession>
<dbReference type="Pfam" id="PF13649">
    <property type="entry name" value="Methyltransf_25"/>
    <property type="match status" value="1"/>
</dbReference>
<sequence>MAAQVCIMTHESRSHFWPNLTSVFSEDSPMFVDHGEMSGQGCRKNFMRTLAGSLLMPPREWVIVGQDDIVLAPNLGQHFMQIVGDAPRDAAAVSFFSKCPGIRGIHSDTTYAACGHRWRRRFKHENFHILLFAIRRTLIRDLVGYLEDHQIPSADVPMTNWLNYRGHTAYIHVPSLVDHARGESIVGHKPNDGDRCSVTFSPDFDAALLTFEQEWRGAPDWSDYWAHPQVDLKQHVYDEIGEIVSRHNGGRPPTVLDLGCGTGGLLVALRHRMARANLIGIDSSAQAIDRAASLKLNIVLGDAQNIWLMGDADVIVCSDALDCFDDWQAVVASWPSMLCPGGLAIISLCPAEKRLYPRRRRLSVEEVERKLVEVGFCHQTTTKVAVTGGNKRFVIAAEKTGGSGGQRMG</sequence>
<dbReference type="PANTHER" id="PTHR43861:SF1">
    <property type="entry name" value="TRANS-ACONITATE 2-METHYLTRANSFERASE"/>
    <property type="match status" value="1"/>
</dbReference>
<gene>
    <name evidence="4" type="ORF">MM171A00153_0037</name>
</gene>
<dbReference type="GO" id="GO:0008168">
    <property type="term" value="F:methyltransferase activity"/>
    <property type="evidence" value="ECO:0007669"/>
    <property type="project" value="UniProtKB-KW"/>
</dbReference>
<dbReference type="GO" id="GO:0032259">
    <property type="term" value="P:methylation"/>
    <property type="evidence" value="ECO:0007669"/>
    <property type="project" value="UniProtKB-KW"/>
</dbReference>
<evidence type="ECO:0000256" key="1">
    <source>
        <dbReference type="ARBA" id="ARBA00022603"/>
    </source>
</evidence>
<dbReference type="Gene3D" id="3.40.50.150">
    <property type="entry name" value="Vaccinia Virus protein VP39"/>
    <property type="match status" value="1"/>
</dbReference>
<feature type="domain" description="Methyltransferase" evidence="3">
    <location>
        <begin position="255"/>
        <end position="342"/>
    </location>
</feature>